<evidence type="ECO:0000313" key="2">
    <source>
        <dbReference type="Proteomes" id="UP000063919"/>
    </source>
</evidence>
<protein>
    <submittedName>
        <fullName evidence="1">Uncharacterized protein</fullName>
    </submittedName>
</protein>
<accession>A0A0M4JIY3</accession>
<gene>
    <name evidence="1" type="ORF">SCANT_v1c07470</name>
</gene>
<dbReference type="KEGG" id="scj:SCANT_v1c07470"/>
<dbReference type="OrthoDB" id="5314016at2"/>
<dbReference type="Pfam" id="PF09491">
    <property type="entry name" value="RE_AlwI"/>
    <property type="match status" value="2"/>
</dbReference>
<reference evidence="1 2" key="1">
    <citation type="journal article" date="2015" name="Genome Announc.">
        <title>Complete Genome Sequence of Spiroplasma cantharicola CC-1T (DSM 21588), a Bacterium Isolated from Soldier Beetle (Cantharis carolinus).</title>
        <authorList>
            <person name="Lo W.S."/>
            <person name="Liu P.Y."/>
            <person name="Kuo C.H."/>
        </authorList>
    </citation>
    <scope>NUCLEOTIDE SEQUENCE [LARGE SCALE GENOMIC DNA]</scope>
    <source>
        <strain evidence="1 2">CC-1</strain>
    </source>
</reference>
<dbReference type="STRING" id="362837.SCANT_v1c07470"/>
<dbReference type="RefSeq" id="WP_053946406.1">
    <property type="nucleotide sequence ID" value="NZ_CP012622.1"/>
</dbReference>
<evidence type="ECO:0000313" key="1">
    <source>
        <dbReference type="EMBL" id="ALD66653.1"/>
    </source>
</evidence>
<dbReference type="AlphaFoldDB" id="A0A0M4JIY3"/>
<dbReference type="Gene3D" id="3.40.91.50">
    <property type="match status" value="1"/>
</dbReference>
<dbReference type="PATRIC" id="fig|362837.3.peg.763"/>
<keyword evidence="2" id="KW-1185">Reference proteome</keyword>
<dbReference type="REBASE" id="126365">
    <property type="entry name" value="ScaCC1ORF7480P"/>
</dbReference>
<name>A0A0M4JIY3_9MOLU</name>
<dbReference type="EMBL" id="CP012622">
    <property type="protein sequence ID" value="ALD66653.1"/>
    <property type="molecule type" value="Genomic_DNA"/>
</dbReference>
<organism evidence="1 2">
    <name type="scientific">Spiroplasma cantharicola</name>
    <dbReference type="NCBI Taxonomy" id="362837"/>
    <lineage>
        <taxon>Bacteria</taxon>
        <taxon>Bacillati</taxon>
        <taxon>Mycoplasmatota</taxon>
        <taxon>Mollicutes</taxon>
        <taxon>Entomoplasmatales</taxon>
        <taxon>Spiroplasmataceae</taxon>
        <taxon>Spiroplasma</taxon>
    </lineage>
</organism>
<dbReference type="InterPro" id="IPR018573">
    <property type="entry name" value="Restrct_endonuc_II_AlwI"/>
</dbReference>
<sequence length="525" mass="62103">MKNIKPYKYKPLSFSTTMRNPQRIPSFLKIIKKKSGEILTNEVINEILEDIIKEKIYKPFFISKNEKFKLIYQSENKFNKEQIEEIIMNSPQNHKEAGFDKGWPSRFDTFYKLMKEWGLLYYKIGEKIEISELGEFLIKAFENEEQFDIFASYSIILSKYKTNNLYRKNLNSNKPLILLLDTIKKMRKILNEDFVGISRLEIPIFLCWKDDDTELLSNFIIKIRKEIPKNKYTKENIYCEILKYLDTNFETMGNYIKLTKIFNESTDEYIRKMRESGLISLRGMGKFIDWNSSNRDVINHILSMDSEDTINNEKDYFKFYGKLDNKILELFECKKTGIDKNLIEKKQEFLVKFGNELSFEELNEEFKKMRKKAPSENFVLKDMLEPTRLEFLTSVVFKKKFPDSSVMPNYLCDDEGIPFNHATGNRPDIVFLSDLINFPIEVTLISGSADLTARELFPIVRHLKDDEMFNKHKLVLLIAPNFYEDNFLARAFLEDDKKIKMKFLKIENVVSALLNMKTPNEVINL</sequence>
<proteinExistence type="predicted"/>
<dbReference type="Proteomes" id="UP000063919">
    <property type="component" value="Chromosome"/>
</dbReference>